<comment type="similarity">
    <text evidence="3">Belongs to the Integrator subunit 8 family.</text>
</comment>
<evidence type="ECO:0000256" key="1">
    <source>
        <dbReference type="ARBA" id="ARBA00004123"/>
    </source>
</evidence>
<dbReference type="GO" id="GO:0032039">
    <property type="term" value="C:integrator complex"/>
    <property type="evidence" value="ECO:0007669"/>
    <property type="project" value="TreeGrafter"/>
</dbReference>
<proteinExistence type="inferred from homology"/>
<dbReference type="EMBL" id="HACA01012537">
    <property type="protein sequence ID" value="CDW29898.1"/>
    <property type="molecule type" value="Transcribed_RNA"/>
</dbReference>
<evidence type="ECO:0000256" key="4">
    <source>
        <dbReference type="ARBA" id="ARBA00022454"/>
    </source>
</evidence>
<dbReference type="PANTHER" id="PTHR13350:SF1">
    <property type="entry name" value="INTEGRATOR COMPLEX SUBUNIT 8"/>
    <property type="match status" value="1"/>
</dbReference>
<dbReference type="GO" id="GO:0005694">
    <property type="term" value="C:chromosome"/>
    <property type="evidence" value="ECO:0007669"/>
    <property type="project" value="UniProtKB-SubCell"/>
</dbReference>
<dbReference type="InterPro" id="IPR057980">
    <property type="entry name" value="TPR_INTS8"/>
</dbReference>
<dbReference type="InterPro" id="IPR038751">
    <property type="entry name" value="INTS8"/>
</dbReference>
<feature type="domain" description="INTS8 TPR repeats" evidence="6">
    <location>
        <begin position="89"/>
        <end position="557"/>
    </location>
</feature>
<evidence type="ECO:0000256" key="2">
    <source>
        <dbReference type="ARBA" id="ARBA00004286"/>
    </source>
</evidence>
<gene>
    <name evidence="7" type="primary">ints8</name>
</gene>
<organism evidence="7">
    <name type="scientific">Lepeophtheirus salmonis</name>
    <name type="common">Salmon louse</name>
    <name type="synonym">Caligus salmonis</name>
    <dbReference type="NCBI Taxonomy" id="72036"/>
    <lineage>
        <taxon>Eukaryota</taxon>
        <taxon>Metazoa</taxon>
        <taxon>Ecdysozoa</taxon>
        <taxon>Arthropoda</taxon>
        <taxon>Crustacea</taxon>
        <taxon>Multicrustacea</taxon>
        <taxon>Hexanauplia</taxon>
        <taxon>Copepoda</taxon>
        <taxon>Siphonostomatoida</taxon>
        <taxon>Caligidae</taxon>
        <taxon>Lepeophtheirus</taxon>
    </lineage>
</organism>
<evidence type="ECO:0000256" key="5">
    <source>
        <dbReference type="ARBA" id="ARBA00023242"/>
    </source>
</evidence>
<dbReference type="OrthoDB" id="64340at2759"/>
<evidence type="ECO:0000259" key="6">
    <source>
        <dbReference type="Pfam" id="PF25756"/>
    </source>
</evidence>
<keyword evidence="4" id="KW-0158">Chromosome</keyword>
<evidence type="ECO:0000256" key="3">
    <source>
        <dbReference type="ARBA" id="ARBA00007147"/>
    </source>
</evidence>
<evidence type="ECO:0000313" key="7">
    <source>
        <dbReference type="EMBL" id="CDW29898.1"/>
    </source>
</evidence>
<dbReference type="GO" id="GO:0034472">
    <property type="term" value="P:snRNA 3'-end processing"/>
    <property type="evidence" value="ECO:0007669"/>
    <property type="project" value="InterPro"/>
</dbReference>
<sequence length="560" mass="63832">MKELKSDALDIDNIVLRSKSNVPFNMDLLRNVESDQLSKTIELLPEGSSSSKFLQSCLNLTEKASTISLSQKNYPTKSNSLKSSVVKRRELISELLRELEPEKILSIIRDINKNHKKTISIHRLSRKWIPDDNNAMRDSVLKTNHELGDFLYVLNCKLTQLKNMGEYSRANELYIYLKSLVTIPNNIVQCESLTLKLLMKEVPDGDRGAKLLTECCKEQFDKNNLKDTNLTILSLSRLLNHWEWDYLATSPKMNENRPIFVFSRHLALIALNTPGPTTNQTAWAPTVEVVKHCKALIDIMAIIFTAKPPQKRGSTGTQAHNSSQSSSHHLLQLVLKIKQPHCISILGQMLIHFYNAGVEDAEVFNPFLPILPLESPGIAVNIELVSAVLRSLAPKKLKNRNWSQALGELAFSKREFPRAMKFYMETLISNSHYFLKTFEKDDRLIHRMIKCSSELGNHVTGTILCQLIDGCDYSGAFRSLEERNNNNDAMDGLYPYLWDVTVLEYAVTMHAKKGDYSRKKKALDTINNLEINTNNNDEILLEAASYRRNIFLRKMAAFFL</sequence>
<reference evidence="7" key="1">
    <citation type="submission" date="2014-05" db="EMBL/GenBank/DDBJ databases">
        <authorList>
            <person name="Chronopoulou M."/>
        </authorList>
    </citation>
    <scope>NUCLEOTIDE SEQUENCE</scope>
    <source>
        <tissue evidence="7">Whole organism</tissue>
    </source>
</reference>
<dbReference type="AlphaFoldDB" id="A0A0K2TV39"/>
<name>A0A0K2TV39_LEPSM</name>
<accession>A0A0K2TV39</accession>
<comment type="subcellular location">
    <subcellularLocation>
        <location evidence="2">Chromosome</location>
    </subcellularLocation>
    <subcellularLocation>
        <location evidence="1">Nucleus</location>
    </subcellularLocation>
</comment>
<protein>
    <submittedName>
        <fullName evidence="7">Integrator complex subunit 8 [Oreochromis niloticus]</fullName>
    </submittedName>
</protein>
<keyword evidence="5" id="KW-0539">Nucleus</keyword>
<dbReference type="PANTHER" id="PTHR13350">
    <property type="entry name" value="INTEGRATOR COMPLEX SUBUNIT 8"/>
    <property type="match status" value="1"/>
</dbReference>
<dbReference type="Pfam" id="PF25756">
    <property type="entry name" value="TPR_INTS8"/>
    <property type="match status" value="1"/>
</dbReference>